<dbReference type="InterPro" id="IPR041544">
    <property type="entry name" value="MotY_N"/>
</dbReference>
<evidence type="ECO:0000313" key="8">
    <source>
        <dbReference type="Proteomes" id="UP000262878"/>
    </source>
</evidence>
<accession>A0A348WPQ3</accession>
<dbReference type="InterPro" id="IPR006665">
    <property type="entry name" value="OmpA-like"/>
</dbReference>
<evidence type="ECO:0000256" key="2">
    <source>
        <dbReference type="ARBA" id="ARBA00023136"/>
    </source>
</evidence>
<dbReference type="Pfam" id="PF00691">
    <property type="entry name" value="OmpA"/>
    <property type="match status" value="1"/>
</dbReference>
<dbReference type="STRING" id="314276.OS145_10336"/>
<name>A0A348WPQ3_9GAMM</name>
<dbReference type="PRINTS" id="PR01023">
    <property type="entry name" value="NAFLGMOTY"/>
</dbReference>
<dbReference type="InterPro" id="IPR050330">
    <property type="entry name" value="Bact_OuterMem_StrucFunc"/>
</dbReference>
<dbReference type="PANTHER" id="PTHR30329">
    <property type="entry name" value="STATOR ELEMENT OF FLAGELLAR MOTOR COMPLEX"/>
    <property type="match status" value="1"/>
</dbReference>
<evidence type="ECO:0000313" key="7">
    <source>
        <dbReference type="EMBL" id="HAR56515.1"/>
    </source>
</evidence>
<comment type="subcellular location">
    <subcellularLocation>
        <location evidence="1">Cell outer membrane</location>
    </subcellularLocation>
</comment>
<dbReference type="Gene3D" id="2.60.40.2540">
    <property type="match status" value="1"/>
</dbReference>
<dbReference type="AlphaFoldDB" id="A0A348WPQ3"/>
<keyword evidence="2 4" id="KW-0472">Membrane</keyword>
<proteinExistence type="predicted"/>
<dbReference type="GO" id="GO:0009279">
    <property type="term" value="C:cell outer membrane"/>
    <property type="evidence" value="ECO:0007669"/>
    <property type="project" value="UniProtKB-SubCell"/>
</dbReference>
<keyword evidence="3" id="KW-0998">Cell outer membrane</keyword>
<evidence type="ECO:0000256" key="4">
    <source>
        <dbReference type="PROSITE-ProRule" id="PRU00473"/>
    </source>
</evidence>
<dbReference type="PANTHER" id="PTHR30329:SF21">
    <property type="entry name" value="LIPOPROTEIN YIAD-RELATED"/>
    <property type="match status" value="1"/>
</dbReference>
<keyword evidence="5" id="KW-0732">Signal</keyword>
<dbReference type="InterPro" id="IPR006664">
    <property type="entry name" value="OMP_bac"/>
</dbReference>
<dbReference type="PRINTS" id="PR01021">
    <property type="entry name" value="OMPADOMAIN"/>
</dbReference>
<dbReference type="RefSeq" id="WP_272977326.1">
    <property type="nucleotide sequence ID" value="NZ_DBGH01000006.1"/>
</dbReference>
<feature type="signal peptide" evidence="5">
    <location>
        <begin position="1"/>
        <end position="26"/>
    </location>
</feature>
<dbReference type="EMBL" id="DMUP01000162">
    <property type="protein sequence ID" value="HAR56515.1"/>
    <property type="molecule type" value="Genomic_DNA"/>
</dbReference>
<dbReference type="CDD" id="cd07185">
    <property type="entry name" value="OmpA_C-like"/>
    <property type="match status" value="1"/>
</dbReference>
<feature type="chain" id="PRO_5016847627" description="OmpA-like domain-containing protein" evidence="5">
    <location>
        <begin position="27"/>
        <end position="303"/>
    </location>
</feature>
<dbReference type="Gene3D" id="3.30.1330.60">
    <property type="entry name" value="OmpA-like domain"/>
    <property type="match status" value="1"/>
</dbReference>
<sequence length="303" mass="34356">MQVNNTTRLSALIVLGSALVSISSFAEANAVRYYSANLDNSLWYMANNTQLNCELEHVIPRFGKVQFHSEASKQLNLTMTFDMNQLPDNYSVARIESVPPQWQPGQNSYSIGSMDLYKQFNGELKKQAAWTLLSELDKGRYPTFLYQDWYNPKDQVAVAISAVNFRSAYDAFKGCINALLPFSFEDIAYTVLNHKADSDELTAPSRRKLKQISDYLKVDADLKLVLIDSYTDALGAREPNQTLTEQRANAIKSFFVERGIKADRIQTVAHGEDRPIDHNDNEIGRQKNRRVIVQLNKSSDVEL</sequence>
<dbReference type="InterPro" id="IPR036737">
    <property type="entry name" value="OmpA-like_sf"/>
</dbReference>
<evidence type="ECO:0000256" key="1">
    <source>
        <dbReference type="ARBA" id="ARBA00004442"/>
    </source>
</evidence>
<gene>
    <name evidence="7" type="ORF">DCR58_06990</name>
</gene>
<dbReference type="PROSITE" id="PS51123">
    <property type="entry name" value="OMPA_2"/>
    <property type="match status" value="1"/>
</dbReference>
<reference evidence="7 8" key="1">
    <citation type="journal article" date="2018" name="Nat. Biotechnol.">
        <title>A standardized bacterial taxonomy based on genome phylogeny substantially revises the tree of life.</title>
        <authorList>
            <person name="Parks D.H."/>
            <person name="Chuvochina M."/>
            <person name="Waite D.W."/>
            <person name="Rinke C."/>
            <person name="Skarshewski A."/>
            <person name="Chaumeil P.A."/>
            <person name="Hugenholtz P."/>
        </authorList>
    </citation>
    <scope>NUCLEOTIDE SEQUENCE [LARGE SCALE GENOMIC DNA]</scope>
    <source>
        <strain evidence="7">UBA9360</strain>
    </source>
</reference>
<dbReference type="Pfam" id="PF18393">
    <property type="entry name" value="MotY_N"/>
    <property type="match status" value="1"/>
</dbReference>
<evidence type="ECO:0000256" key="5">
    <source>
        <dbReference type="SAM" id="SignalP"/>
    </source>
</evidence>
<comment type="caution">
    <text evidence="7">The sequence shown here is derived from an EMBL/GenBank/DDBJ whole genome shotgun (WGS) entry which is preliminary data.</text>
</comment>
<organism evidence="7 8">
    <name type="scientific">Idiomarina baltica</name>
    <dbReference type="NCBI Taxonomy" id="190892"/>
    <lineage>
        <taxon>Bacteria</taxon>
        <taxon>Pseudomonadati</taxon>
        <taxon>Pseudomonadota</taxon>
        <taxon>Gammaproteobacteria</taxon>
        <taxon>Alteromonadales</taxon>
        <taxon>Idiomarinaceae</taxon>
        <taxon>Idiomarina</taxon>
    </lineage>
</organism>
<feature type="domain" description="OmpA-like" evidence="6">
    <location>
        <begin position="182"/>
        <end position="299"/>
    </location>
</feature>
<dbReference type="Proteomes" id="UP000262878">
    <property type="component" value="Unassembled WGS sequence"/>
</dbReference>
<evidence type="ECO:0000259" key="6">
    <source>
        <dbReference type="PROSITE" id="PS51123"/>
    </source>
</evidence>
<protein>
    <recommendedName>
        <fullName evidence="6">OmpA-like domain-containing protein</fullName>
    </recommendedName>
</protein>
<dbReference type="SUPFAM" id="SSF103088">
    <property type="entry name" value="OmpA-like"/>
    <property type="match status" value="1"/>
</dbReference>
<evidence type="ECO:0000256" key="3">
    <source>
        <dbReference type="ARBA" id="ARBA00023237"/>
    </source>
</evidence>